<evidence type="ECO:0008006" key="4">
    <source>
        <dbReference type="Google" id="ProtNLM"/>
    </source>
</evidence>
<evidence type="ECO:0000313" key="2">
    <source>
        <dbReference type="EMBL" id="RVU38104.1"/>
    </source>
</evidence>
<proteinExistence type="predicted"/>
<sequence length="270" mass="27856">MKTTRRRIIAQALAAPFILTGGLAGPAHATAATPRRLWDGIGSPVGMAFDAQGHLFVAEWGPGRISRFAPDGGREVFAEGLAGPSGLAIAPDGTIFVASYSTDVIWRFSADGVRGTHVTGLATPAGLSFDLAGRLMVANRRTNQILAVEDGTLTPVIDDLRTPVGVVQTPDGGFVVSNIGGGVTILRPDGTRVEAGQEFRTPGPGVAMTKTGRVFVVDYGGTTVREILMDGGSKPLAGGLSSPVGLVVTPDETAVMTATWGEGAIFHIPL</sequence>
<evidence type="ECO:0000256" key="1">
    <source>
        <dbReference type="SAM" id="SignalP"/>
    </source>
</evidence>
<dbReference type="Proteomes" id="UP000287447">
    <property type="component" value="Unassembled WGS sequence"/>
</dbReference>
<keyword evidence="1" id="KW-0732">Signal</keyword>
<dbReference type="EMBL" id="SADE01000001">
    <property type="protein sequence ID" value="RVU38104.1"/>
    <property type="molecule type" value="Genomic_DNA"/>
</dbReference>
<dbReference type="RefSeq" id="WP_127763476.1">
    <property type="nucleotide sequence ID" value="NZ_SADE01000001.1"/>
</dbReference>
<feature type="chain" id="PRO_5018667653" description="Serine/threonine protein kinase" evidence="1">
    <location>
        <begin position="30"/>
        <end position="270"/>
    </location>
</feature>
<gene>
    <name evidence="2" type="ORF">EOI86_02025</name>
</gene>
<accession>A0A3S2ZAG4</accession>
<dbReference type="OrthoDB" id="241638at2"/>
<protein>
    <recommendedName>
        <fullName evidence="4">Serine/threonine protein kinase</fullName>
    </recommendedName>
</protein>
<dbReference type="PANTHER" id="PTHR40274">
    <property type="entry name" value="VIRGINIAMYCIN B LYASE"/>
    <property type="match status" value="1"/>
</dbReference>
<keyword evidence="3" id="KW-1185">Reference proteome</keyword>
<reference evidence="3" key="1">
    <citation type="submission" date="2019-01" db="EMBL/GenBank/DDBJ databases">
        <title>Gri0909 isolated from a small marine red alga.</title>
        <authorList>
            <person name="Kim J."/>
            <person name="Jeong S.E."/>
            <person name="Jeon C.O."/>
        </authorList>
    </citation>
    <scope>NUCLEOTIDE SEQUENCE [LARGE SCALE GENOMIC DNA]</scope>
    <source>
        <strain evidence="3">Gri0909</strain>
    </source>
</reference>
<dbReference type="AlphaFoldDB" id="A0A3S2ZAG4"/>
<dbReference type="InterPro" id="IPR051344">
    <property type="entry name" value="Vgb"/>
</dbReference>
<name>A0A3S2ZAG4_9PROT</name>
<dbReference type="Gene3D" id="2.120.10.30">
    <property type="entry name" value="TolB, C-terminal domain"/>
    <property type="match status" value="1"/>
</dbReference>
<dbReference type="PANTHER" id="PTHR40274:SF4">
    <property type="entry name" value="BLL1406 PROTEIN"/>
    <property type="match status" value="1"/>
</dbReference>
<organism evidence="2 3">
    <name type="scientific">Hwanghaeella grinnelliae</name>
    <dbReference type="NCBI Taxonomy" id="2500179"/>
    <lineage>
        <taxon>Bacteria</taxon>
        <taxon>Pseudomonadati</taxon>
        <taxon>Pseudomonadota</taxon>
        <taxon>Alphaproteobacteria</taxon>
        <taxon>Rhodospirillales</taxon>
        <taxon>Rhodospirillaceae</taxon>
        <taxon>Hwanghaeella</taxon>
    </lineage>
</organism>
<dbReference type="InterPro" id="IPR011042">
    <property type="entry name" value="6-blade_b-propeller_TolB-like"/>
</dbReference>
<evidence type="ECO:0000313" key="3">
    <source>
        <dbReference type="Proteomes" id="UP000287447"/>
    </source>
</evidence>
<dbReference type="SUPFAM" id="SSF63829">
    <property type="entry name" value="Calcium-dependent phosphotriesterase"/>
    <property type="match status" value="1"/>
</dbReference>
<feature type="signal peptide" evidence="1">
    <location>
        <begin position="1"/>
        <end position="29"/>
    </location>
</feature>
<comment type="caution">
    <text evidence="2">The sequence shown here is derived from an EMBL/GenBank/DDBJ whole genome shotgun (WGS) entry which is preliminary data.</text>
</comment>